<accession>A0A917LGA6</accession>
<name>A0A917LGA6_9BACL</name>
<dbReference type="Pfam" id="PF04240">
    <property type="entry name" value="Caroten_synth"/>
    <property type="match status" value="1"/>
</dbReference>
<evidence type="ECO:0000313" key="3">
    <source>
        <dbReference type="Proteomes" id="UP000644756"/>
    </source>
</evidence>
<evidence type="ECO:0000313" key="2">
    <source>
        <dbReference type="EMBL" id="GGG20749.1"/>
    </source>
</evidence>
<keyword evidence="3" id="KW-1185">Reference proteome</keyword>
<evidence type="ECO:0008006" key="4">
    <source>
        <dbReference type="Google" id="ProtNLM"/>
    </source>
</evidence>
<dbReference type="PANTHER" id="PTHR39419:SF1">
    <property type="entry name" value="SLL0814 PROTEIN"/>
    <property type="match status" value="1"/>
</dbReference>
<feature type="transmembrane region" description="Helical" evidence="1">
    <location>
        <begin position="192"/>
        <end position="211"/>
    </location>
</feature>
<feature type="transmembrane region" description="Helical" evidence="1">
    <location>
        <begin position="126"/>
        <end position="145"/>
    </location>
</feature>
<reference evidence="2" key="1">
    <citation type="journal article" date="2014" name="Int. J. Syst. Evol. Microbiol.">
        <title>Complete genome sequence of Corynebacterium casei LMG S-19264T (=DSM 44701T), isolated from a smear-ripened cheese.</title>
        <authorList>
            <consortium name="US DOE Joint Genome Institute (JGI-PGF)"/>
            <person name="Walter F."/>
            <person name="Albersmeier A."/>
            <person name="Kalinowski J."/>
            <person name="Ruckert C."/>
        </authorList>
    </citation>
    <scope>NUCLEOTIDE SEQUENCE</scope>
    <source>
        <strain evidence="2">CGMCC 1.12987</strain>
    </source>
</reference>
<keyword evidence="1" id="KW-0812">Transmembrane</keyword>
<proteinExistence type="predicted"/>
<dbReference type="InterPro" id="IPR007354">
    <property type="entry name" value="CruF-like"/>
</dbReference>
<dbReference type="EMBL" id="BMGR01000016">
    <property type="protein sequence ID" value="GGG20749.1"/>
    <property type="molecule type" value="Genomic_DNA"/>
</dbReference>
<feature type="transmembrane region" description="Helical" evidence="1">
    <location>
        <begin position="152"/>
        <end position="172"/>
    </location>
</feature>
<dbReference type="RefSeq" id="WP_188533021.1">
    <property type="nucleotide sequence ID" value="NZ_BMGR01000016.1"/>
</dbReference>
<gene>
    <name evidence="2" type="ORF">GCM10010916_41850</name>
</gene>
<reference evidence="2" key="2">
    <citation type="submission" date="2020-09" db="EMBL/GenBank/DDBJ databases">
        <authorList>
            <person name="Sun Q."/>
            <person name="Zhou Y."/>
        </authorList>
    </citation>
    <scope>NUCLEOTIDE SEQUENCE</scope>
    <source>
        <strain evidence="2">CGMCC 1.12987</strain>
    </source>
</reference>
<feature type="transmembrane region" description="Helical" evidence="1">
    <location>
        <begin position="85"/>
        <end position="106"/>
    </location>
</feature>
<keyword evidence="1" id="KW-1133">Transmembrane helix</keyword>
<sequence length="271" mass="30513">MNRELAYRIEKAPGQAGKIIRVVFWSWLAIGLVLMLFYQVPEWLHFSNGLFLVFYAAYAASLVWRMQWQSQASNTGRSSGLSIGFRLLLVGVITFVVEWIGTISGYPFGIYEYTDTLRFWQDGVPLAIGFAWIGVVGNAVLLSAARSRLGRALQVGALALAFDLILDPVAYAREFWIWNDPNVLGAYYGIPLQNFVSWFMLAALLSLLFPLRAPEEMLRLEAARLYQGMCLMFGLLAAKESLWGAFLIAITIGLLVEGRLRIDRGRQKQMV</sequence>
<feature type="transmembrane region" description="Helical" evidence="1">
    <location>
        <begin position="46"/>
        <end position="64"/>
    </location>
</feature>
<feature type="transmembrane region" description="Helical" evidence="1">
    <location>
        <begin position="20"/>
        <end position="40"/>
    </location>
</feature>
<dbReference type="AlphaFoldDB" id="A0A917LGA6"/>
<keyword evidence="1" id="KW-0472">Membrane</keyword>
<dbReference type="Proteomes" id="UP000644756">
    <property type="component" value="Unassembled WGS sequence"/>
</dbReference>
<comment type="caution">
    <text evidence="2">The sequence shown here is derived from an EMBL/GenBank/DDBJ whole genome shotgun (WGS) entry which is preliminary data.</text>
</comment>
<organism evidence="2 3">
    <name type="scientific">Paenibacillus abyssi</name>
    <dbReference type="NCBI Taxonomy" id="1340531"/>
    <lineage>
        <taxon>Bacteria</taxon>
        <taxon>Bacillati</taxon>
        <taxon>Bacillota</taxon>
        <taxon>Bacilli</taxon>
        <taxon>Bacillales</taxon>
        <taxon>Paenibacillaceae</taxon>
        <taxon>Paenibacillus</taxon>
    </lineage>
</organism>
<dbReference type="PANTHER" id="PTHR39419">
    <property type="entry name" value="SLL0814 PROTEIN"/>
    <property type="match status" value="1"/>
</dbReference>
<evidence type="ECO:0000256" key="1">
    <source>
        <dbReference type="SAM" id="Phobius"/>
    </source>
</evidence>
<protein>
    <recommendedName>
        <fullName evidence="4">Carotenoid biosynthesis protein</fullName>
    </recommendedName>
</protein>